<sequence>MGSCVHATAFVPLDERVAAEAHFREIAEAYEVLGDEGKRAAYDRGEDAEEGGGGHEGHGDPFGGGGFNQGNMHFSFRFG</sequence>
<evidence type="ECO:0000256" key="2">
    <source>
        <dbReference type="ARBA" id="ARBA00022803"/>
    </source>
</evidence>
<dbReference type="InterPro" id="IPR018253">
    <property type="entry name" value="DnaJ_domain_CS"/>
</dbReference>
<dbReference type="PROSITE" id="PS00636">
    <property type="entry name" value="DNAJ_1"/>
    <property type="match status" value="1"/>
</dbReference>
<organism evidence="5 6">
    <name type="scientific">Tetrabaena socialis</name>
    <dbReference type="NCBI Taxonomy" id="47790"/>
    <lineage>
        <taxon>Eukaryota</taxon>
        <taxon>Viridiplantae</taxon>
        <taxon>Chlorophyta</taxon>
        <taxon>core chlorophytes</taxon>
        <taxon>Chlorophyceae</taxon>
        <taxon>CS clade</taxon>
        <taxon>Chlamydomonadales</taxon>
        <taxon>Tetrabaenaceae</taxon>
        <taxon>Tetrabaena</taxon>
    </lineage>
</organism>
<dbReference type="AlphaFoldDB" id="A0A2J7ZWW5"/>
<dbReference type="PRINTS" id="PR00625">
    <property type="entry name" value="JDOMAIN"/>
</dbReference>
<dbReference type="OrthoDB" id="442087at2759"/>
<dbReference type="Proteomes" id="UP000236333">
    <property type="component" value="Unassembled WGS sequence"/>
</dbReference>
<dbReference type="EMBL" id="PGGS01000364">
    <property type="protein sequence ID" value="PNH04735.1"/>
    <property type="molecule type" value="Genomic_DNA"/>
</dbReference>
<evidence type="ECO:0000256" key="1">
    <source>
        <dbReference type="ARBA" id="ARBA00022737"/>
    </source>
</evidence>
<comment type="caution">
    <text evidence="5">The sequence shown here is derived from an EMBL/GenBank/DDBJ whole genome shotgun (WGS) entry which is preliminary data.</text>
</comment>
<feature type="region of interest" description="Disordered" evidence="3">
    <location>
        <begin position="43"/>
        <end position="68"/>
    </location>
</feature>
<dbReference type="InterPro" id="IPR001623">
    <property type="entry name" value="DnaJ_domain"/>
</dbReference>
<dbReference type="InterPro" id="IPR036869">
    <property type="entry name" value="J_dom_sf"/>
</dbReference>
<evidence type="ECO:0000256" key="3">
    <source>
        <dbReference type="SAM" id="MobiDB-lite"/>
    </source>
</evidence>
<protein>
    <submittedName>
        <fullName evidence="5">DnaJ subfamily B member 8</fullName>
    </submittedName>
</protein>
<keyword evidence="1" id="KW-0677">Repeat</keyword>
<proteinExistence type="predicted"/>
<dbReference type="Pfam" id="PF00226">
    <property type="entry name" value="DnaJ"/>
    <property type="match status" value="1"/>
</dbReference>
<name>A0A2J7ZWW5_9CHLO</name>
<dbReference type="PANTHER" id="PTHR45188:SF2">
    <property type="entry name" value="DNAJ HOMOLOG SUBFAMILY C MEMBER 7"/>
    <property type="match status" value="1"/>
</dbReference>
<dbReference type="SUPFAM" id="SSF46565">
    <property type="entry name" value="Chaperone J-domain"/>
    <property type="match status" value="1"/>
</dbReference>
<evidence type="ECO:0000313" key="6">
    <source>
        <dbReference type="Proteomes" id="UP000236333"/>
    </source>
</evidence>
<gene>
    <name evidence="5" type="ORF">TSOC_009033</name>
</gene>
<keyword evidence="2" id="KW-0802">TPR repeat</keyword>
<dbReference type="PANTHER" id="PTHR45188">
    <property type="entry name" value="DNAJ PROTEIN P58IPK HOMOLOG"/>
    <property type="match status" value="1"/>
</dbReference>
<evidence type="ECO:0000259" key="4">
    <source>
        <dbReference type="Pfam" id="PF00226"/>
    </source>
</evidence>
<dbReference type="Gene3D" id="1.10.287.110">
    <property type="entry name" value="DnaJ domain"/>
    <property type="match status" value="1"/>
</dbReference>
<keyword evidence="6" id="KW-1185">Reference proteome</keyword>
<accession>A0A2J7ZWW5</accession>
<reference evidence="5 6" key="1">
    <citation type="journal article" date="2017" name="Mol. Biol. Evol.">
        <title>The 4-celled Tetrabaena socialis nuclear genome reveals the essential components for genetic control of cell number at the origin of multicellularity in the volvocine lineage.</title>
        <authorList>
            <person name="Featherston J."/>
            <person name="Arakaki Y."/>
            <person name="Hanschen E.R."/>
            <person name="Ferris P.J."/>
            <person name="Michod R.E."/>
            <person name="Olson B.J.S.C."/>
            <person name="Nozaki H."/>
            <person name="Durand P.M."/>
        </authorList>
    </citation>
    <scope>NUCLEOTIDE SEQUENCE [LARGE SCALE GENOMIC DNA]</scope>
    <source>
        <strain evidence="5 6">NIES-571</strain>
    </source>
</reference>
<feature type="domain" description="J" evidence="4">
    <location>
        <begin position="18"/>
        <end position="43"/>
    </location>
</feature>
<evidence type="ECO:0000313" key="5">
    <source>
        <dbReference type="EMBL" id="PNH04735.1"/>
    </source>
</evidence>